<dbReference type="PRINTS" id="PR00723">
    <property type="entry name" value="SUBTILISIN"/>
</dbReference>
<feature type="domain" description="Subtilisin-like protease fibronectin type-III" evidence="12">
    <location>
        <begin position="652"/>
        <end position="755"/>
    </location>
</feature>
<dbReference type="InterPro" id="IPR023827">
    <property type="entry name" value="Peptidase_S8_Asp-AS"/>
</dbReference>
<keyword evidence="3 8" id="KW-0732">Signal</keyword>
<dbReference type="Pfam" id="PF05922">
    <property type="entry name" value="Inhibitor_I9"/>
    <property type="match status" value="1"/>
</dbReference>
<evidence type="ECO:0000259" key="12">
    <source>
        <dbReference type="Pfam" id="PF17766"/>
    </source>
</evidence>
<dbReference type="Proteomes" id="UP000652761">
    <property type="component" value="Unassembled WGS sequence"/>
</dbReference>
<dbReference type="EMBL" id="NMUH01000714">
    <property type="protein sequence ID" value="MQL83732.1"/>
    <property type="molecule type" value="Genomic_DNA"/>
</dbReference>
<dbReference type="CDD" id="cd02120">
    <property type="entry name" value="PA_subtilisin_like"/>
    <property type="match status" value="1"/>
</dbReference>
<dbReference type="InterPro" id="IPR041469">
    <property type="entry name" value="Subtilisin-like_FN3"/>
</dbReference>
<feature type="domain" description="Peptidase S8/S53" evidence="9">
    <location>
        <begin position="144"/>
        <end position="581"/>
    </location>
</feature>
<reference evidence="13" key="1">
    <citation type="submission" date="2017-07" db="EMBL/GenBank/DDBJ databases">
        <title>Taro Niue Genome Assembly and Annotation.</title>
        <authorList>
            <person name="Atibalentja N."/>
            <person name="Keating K."/>
            <person name="Fields C.J."/>
        </authorList>
    </citation>
    <scope>NUCLEOTIDE SEQUENCE</scope>
    <source>
        <strain evidence="13">Niue_2</strain>
        <tissue evidence="13">Leaf</tissue>
    </source>
</reference>
<feature type="signal peptide" evidence="8">
    <location>
        <begin position="1"/>
        <end position="20"/>
    </location>
</feature>
<dbReference type="PROSITE" id="PS51892">
    <property type="entry name" value="SUBTILASE"/>
    <property type="match status" value="1"/>
</dbReference>
<evidence type="ECO:0000256" key="5">
    <source>
        <dbReference type="ARBA" id="ARBA00022825"/>
    </source>
</evidence>
<keyword evidence="2 7" id="KW-0645">Protease</keyword>
<dbReference type="AlphaFoldDB" id="A0A843UDC0"/>
<feature type="active site" description="Charge relay system" evidence="6 7">
    <location>
        <position position="153"/>
    </location>
</feature>
<sequence>MHPDIFLLSLLLAFLPAVLSGKPARPVGDGHEVGVHASDRPRTYIVHVQKPEHLMSAIPEVIEQWHKSFLPSPTLHSGEPRMVASYKVVMSGFAALLTAEEARDMESKEGFLHARPSQRLMPQTTHSPEFLGLRPDVWRDANRGEGAIIAVIDTGIDPDHDSFAGNPMPDRPAEWEGSCYFNNQPTCNDKLIGAAEFLESDHRVYPPYDEDGHGTHVAATIAGLEVDGASIRDLAAGTAAGAAPGAYLAVYKGDSEWGVLWSIEQAIDDGAHIISMSLGWDALVGPDQPPFYANAMAIGSLAAVRHGILVSCAACNEGPRPSSVCNDAPWIMTVGASTMDRALRLNLRLRNGYEIPGESLYSKPGLRGRLAYPGLSGDGNARFCTHLGAYNVRGKVVMCYPGRIETKQIADVVKKAGGVAVVLLSSKMVGSIIVDVPDTAFPTVSVNYPNSLKLIKYVNQSTTRCRAPRVELVPVGTVMGVTPAPAVPYFSSRGPSLVNGGILKPDIIGPGVNVLAAKTNSTSDFVLMSGTSMATPHLSGIAAIIKLHQLRQTGMEWTPAMIRSAIMTTAQTTNSDGDGITDETGKTADLFATGAGHVNPAGAMDPGLVYDIRFEDYVEYLCGLGYTDKQILRTASISVDCDQFGSIEPEQVNYPSIAVTLSDDVRRKVIKRTVTNVRSEPTSYTVEVFLPTHSGVTVSVFPRTLNFDTTGETKSFDVTFSALSCTPGEPGDTVQGYLKWVSAAQSREVTSPLLVTFA</sequence>
<keyword evidence="4 7" id="KW-0378">Hydrolase</keyword>
<dbReference type="InterPro" id="IPR045051">
    <property type="entry name" value="SBT"/>
</dbReference>
<feature type="domain" description="PA" evidence="10">
    <location>
        <begin position="382"/>
        <end position="450"/>
    </location>
</feature>
<evidence type="ECO:0000256" key="3">
    <source>
        <dbReference type="ARBA" id="ARBA00022729"/>
    </source>
</evidence>
<dbReference type="Gene3D" id="3.30.70.80">
    <property type="entry name" value="Peptidase S8 propeptide/proteinase inhibitor I9"/>
    <property type="match status" value="1"/>
</dbReference>
<evidence type="ECO:0000259" key="11">
    <source>
        <dbReference type="Pfam" id="PF05922"/>
    </source>
</evidence>
<name>A0A843UDC0_COLES</name>
<dbReference type="InterPro" id="IPR015500">
    <property type="entry name" value="Peptidase_S8_subtilisin-rel"/>
</dbReference>
<feature type="active site" description="Charge relay system" evidence="6 7">
    <location>
        <position position="213"/>
    </location>
</feature>
<dbReference type="InterPro" id="IPR003137">
    <property type="entry name" value="PA_domain"/>
</dbReference>
<evidence type="ECO:0000256" key="6">
    <source>
        <dbReference type="PIRSR" id="PIRSR615500-1"/>
    </source>
</evidence>
<evidence type="ECO:0000256" key="8">
    <source>
        <dbReference type="SAM" id="SignalP"/>
    </source>
</evidence>
<dbReference type="Pfam" id="PF17766">
    <property type="entry name" value="fn3_6"/>
    <property type="match status" value="1"/>
</dbReference>
<accession>A0A843UDC0</accession>
<dbReference type="SUPFAM" id="SSF52743">
    <property type="entry name" value="Subtilisin-like"/>
    <property type="match status" value="1"/>
</dbReference>
<feature type="domain" description="Inhibitor I9" evidence="11">
    <location>
        <begin position="43"/>
        <end position="119"/>
    </location>
</feature>
<dbReference type="OrthoDB" id="536624at2759"/>
<dbReference type="Gene3D" id="3.40.50.200">
    <property type="entry name" value="Peptidase S8/S53 domain"/>
    <property type="match status" value="1"/>
</dbReference>
<dbReference type="InterPro" id="IPR037045">
    <property type="entry name" value="S8pro/Inhibitor_I9_sf"/>
</dbReference>
<comment type="caution">
    <text evidence="13">The sequence shown here is derived from an EMBL/GenBank/DDBJ whole genome shotgun (WGS) entry which is preliminary data.</text>
</comment>
<evidence type="ECO:0000256" key="2">
    <source>
        <dbReference type="ARBA" id="ARBA00022670"/>
    </source>
</evidence>
<dbReference type="Pfam" id="PF00082">
    <property type="entry name" value="Peptidase_S8"/>
    <property type="match status" value="1"/>
</dbReference>
<dbReference type="PANTHER" id="PTHR10795">
    <property type="entry name" value="PROPROTEIN CONVERTASE SUBTILISIN/KEXIN"/>
    <property type="match status" value="1"/>
</dbReference>
<dbReference type="InterPro" id="IPR010259">
    <property type="entry name" value="S8pro/Inhibitor_I9"/>
</dbReference>
<evidence type="ECO:0000256" key="1">
    <source>
        <dbReference type="ARBA" id="ARBA00011073"/>
    </source>
</evidence>
<evidence type="ECO:0000256" key="7">
    <source>
        <dbReference type="PROSITE-ProRule" id="PRU01240"/>
    </source>
</evidence>
<dbReference type="GO" id="GO:0004252">
    <property type="term" value="F:serine-type endopeptidase activity"/>
    <property type="evidence" value="ECO:0007669"/>
    <property type="project" value="UniProtKB-UniRule"/>
</dbReference>
<dbReference type="Gene3D" id="2.60.40.2310">
    <property type="match status" value="1"/>
</dbReference>
<comment type="similarity">
    <text evidence="1 7">Belongs to the peptidase S8 family.</text>
</comment>
<dbReference type="InterPro" id="IPR036852">
    <property type="entry name" value="Peptidase_S8/S53_dom_sf"/>
</dbReference>
<proteinExistence type="inferred from homology"/>
<dbReference type="InterPro" id="IPR000209">
    <property type="entry name" value="Peptidase_S8/S53_dom"/>
</dbReference>
<evidence type="ECO:0000313" key="13">
    <source>
        <dbReference type="EMBL" id="MQL83732.1"/>
    </source>
</evidence>
<feature type="active site" description="Charge relay system" evidence="6 7">
    <location>
        <position position="532"/>
    </location>
</feature>
<evidence type="ECO:0000259" key="10">
    <source>
        <dbReference type="Pfam" id="PF02225"/>
    </source>
</evidence>
<evidence type="ECO:0000313" key="14">
    <source>
        <dbReference type="Proteomes" id="UP000652761"/>
    </source>
</evidence>
<protein>
    <submittedName>
        <fullName evidence="13">Uncharacterized protein</fullName>
    </submittedName>
</protein>
<dbReference type="PROSITE" id="PS00136">
    <property type="entry name" value="SUBTILASE_ASP"/>
    <property type="match status" value="1"/>
</dbReference>
<dbReference type="Pfam" id="PF02225">
    <property type="entry name" value="PA"/>
    <property type="match status" value="1"/>
</dbReference>
<gene>
    <name evidence="13" type="ORF">Taro_016217</name>
</gene>
<keyword evidence="14" id="KW-1185">Reference proteome</keyword>
<organism evidence="13 14">
    <name type="scientific">Colocasia esculenta</name>
    <name type="common">Wild taro</name>
    <name type="synonym">Arum esculentum</name>
    <dbReference type="NCBI Taxonomy" id="4460"/>
    <lineage>
        <taxon>Eukaryota</taxon>
        <taxon>Viridiplantae</taxon>
        <taxon>Streptophyta</taxon>
        <taxon>Embryophyta</taxon>
        <taxon>Tracheophyta</taxon>
        <taxon>Spermatophyta</taxon>
        <taxon>Magnoliopsida</taxon>
        <taxon>Liliopsida</taxon>
        <taxon>Araceae</taxon>
        <taxon>Aroideae</taxon>
        <taxon>Colocasieae</taxon>
        <taxon>Colocasia</taxon>
    </lineage>
</organism>
<dbReference type="Gene3D" id="3.50.30.30">
    <property type="match status" value="1"/>
</dbReference>
<evidence type="ECO:0000256" key="4">
    <source>
        <dbReference type="ARBA" id="ARBA00022801"/>
    </source>
</evidence>
<dbReference type="GO" id="GO:0006508">
    <property type="term" value="P:proteolysis"/>
    <property type="evidence" value="ECO:0007669"/>
    <property type="project" value="UniProtKB-KW"/>
</dbReference>
<evidence type="ECO:0000259" key="9">
    <source>
        <dbReference type="Pfam" id="PF00082"/>
    </source>
</evidence>
<feature type="chain" id="PRO_5032502812" evidence="8">
    <location>
        <begin position="21"/>
        <end position="758"/>
    </location>
</feature>
<keyword evidence="5 7" id="KW-0720">Serine protease</keyword>